<feature type="transmembrane region" description="Helical" evidence="1">
    <location>
        <begin position="35"/>
        <end position="54"/>
    </location>
</feature>
<protein>
    <submittedName>
        <fullName evidence="3">GHKL domain-containing protein</fullName>
    </submittedName>
</protein>
<feature type="transmembrane region" description="Helical" evidence="1">
    <location>
        <begin position="188"/>
        <end position="207"/>
    </location>
</feature>
<dbReference type="Gene3D" id="3.30.565.10">
    <property type="entry name" value="Histidine kinase-like ATPase, C-terminal domain"/>
    <property type="match status" value="1"/>
</dbReference>
<keyword evidence="1" id="KW-0472">Membrane</keyword>
<gene>
    <name evidence="3" type="ORF">EQM06_05685</name>
</gene>
<sequence>MYEILLFFSFVESVIGATFTSASTMDFREPVKKRITAGLFVMLLGISILCGVLFTRGIHAADSVAIVIVLVLILAWFLICSADPFFVSVFNFLTCINIYIAISYMSSMLSIRGGGVAYVTEYNIARTLIYGAIIPLLFKFVRPHFRRLVDSLDKEWRAATLVPLMFLVLQIVLLYYPVPYFFWESKNWNQIVIVIVYLLFLAVYYLLYIQASDIVEKYALENRNLLMVQQDKLWESELARQKAAVALASQQLHDMHHHNAVIMEMLKAGKWSELEGYMQSFDAALDMSQSTVYCKNPIINSVCNAYAKKAKQAQIKITFQLVVPEQIGIDNVDLTCIFGNILENAVEGCLRLPDGNIREITVTVRYTDGRLRIQVENTCREDIDFEGELPKTQKRSGGTGIRSLIYTAERYEGTSGFSVNNGKFIAQIVLNEL</sequence>
<proteinExistence type="predicted"/>
<accession>A0A410PV23</accession>
<dbReference type="InterPro" id="IPR032834">
    <property type="entry name" value="NatK-like_C"/>
</dbReference>
<evidence type="ECO:0000259" key="2">
    <source>
        <dbReference type="Pfam" id="PF14501"/>
    </source>
</evidence>
<feature type="transmembrane region" description="Helical" evidence="1">
    <location>
        <begin position="85"/>
        <end position="104"/>
    </location>
</feature>
<evidence type="ECO:0000313" key="4">
    <source>
        <dbReference type="Proteomes" id="UP000287601"/>
    </source>
</evidence>
<organism evidence="3 4">
    <name type="scientific">Aminipila luticellarii</name>
    <dbReference type="NCBI Taxonomy" id="2507160"/>
    <lineage>
        <taxon>Bacteria</taxon>
        <taxon>Bacillati</taxon>
        <taxon>Bacillota</taxon>
        <taxon>Clostridia</taxon>
        <taxon>Peptostreptococcales</taxon>
        <taxon>Anaerovoracaceae</taxon>
        <taxon>Aminipila</taxon>
    </lineage>
</organism>
<reference evidence="3 4" key="1">
    <citation type="submission" date="2019-01" db="EMBL/GenBank/DDBJ databases">
        <title>Draft genomes of a novel of Aminipila strains.</title>
        <authorList>
            <person name="Ma S."/>
        </authorList>
    </citation>
    <scope>NUCLEOTIDE SEQUENCE [LARGE SCALE GENOMIC DNA]</scope>
    <source>
        <strain evidence="4">JN-39</strain>
    </source>
</reference>
<dbReference type="Proteomes" id="UP000287601">
    <property type="component" value="Chromosome"/>
</dbReference>
<dbReference type="KEGG" id="amij:EQM06_05685"/>
<dbReference type="SUPFAM" id="SSF55874">
    <property type="entry name" value="ATPase domain of HSP90 chaperone/DNA topoisomerase II/histidine kinase"/>
    <property type="match status" value="1"/>
</dbReference>
<feature type="transmembrane region" description="Helical" evidence="1">
    <location>
        <begin position="116"/>
        <end position="138"/>
    </location>
</feature>
<dbReference type="OrthoDB" id="9813149at2"/>
<dbReference type="Pfam" id="PF14501">
    <property type="entry name" value="HATPase_c_5"/>
    <property type="match status" value="1"/>
</dbReference>
<feature type="transmembrane region" description="Helical" evidence="1">
    <location>
        <begin position="158"/>
        <end position="176"/>
    </location>
</feature>
<feature type="transmembrane region" description="Helical" evidence="1">
    <location>
        <begin position="61"/>
        <end position="79"/>
    </location>
</feature>
<dbReference type="RefSeq" id="WP_128745409.1">
    <property type="nucleotide sequence ID" value="NZ_CP035281.1"/>
</dbReference>
<feature type="domain" description="Sensor histidine kinase NatK-like C-terminal" evidence="2">
    <location>
        <begin position="331"/>
        <end position="430"/>
    </location>
</feature>
<name>A0A410PV23_9FIRM</name>
<dbReference type="CDD" id="cd16935">
    <property type="entry name" value="HATPase_AgrC-ComD-like"/>
    <property type="match status" value="1"/>
</dbReference>
<evidence type="ECO:0000313" key="3">
    <source>
        <dbReference type="EMBL" id="QAT42760.1"/>
    </source>
</evidence>
<keyword evidence="1" id="KW-1133">Transmembrane helix</keyword>
<keyword evidence="1" id="KW-0812">Transmembrane</keyword>
<dbReference type="AlphaFoldDB" id="A0A410PV23"/>
<evidence type="ECO:0000256" key="1">
    <source>
        <dbReference type="SAM" id="Phobius"/>
    </source>
</evidence>
<dbReference type="InterPro" id="IPR036890">
    <property type="entry name" value="HATPase_C_sf"/>
</dbReference>
<keyword evidence="4" id="KW-1185">Reference proteome</keyword>
<dbReference type="EMBL" id="CP035281">
    <property type="protein sequence ID" value="QAT42760.1"/>
    <property type="molecule type" value="Genomic_DNA"/>
</dbReference>